<dbReference type="eggNOG" id="COG0760">
    <property type="taxonomic scope" value="Bacteria"/>
</dbReference>
<evidence type="ECO:0000256" key="1">
    <source>
        <dbReference type="ARBA" id="ARBA00008027"/>
    </source>
</evidence>
<keyword evidence="2" id="KW-0535">Nitrogen fixation</keyword>
<dbReference type="RefSeq" id="WP_011139235.1">
    <property type="nucleotide sequence ID" value="NC_005090.1"/>
</dbReference>
<dbReference type="GO" id="GO:0009399">
    <property type="term" value="P:nitrogen fixation"/>
    <property type="evidence" value="ECO:0007669"/>
    <property type="project" value="InterPro"/>
</dbReference>
<dbReference type="STRING" id="273121.WS1383"/>
<keyword evidence="4" id="KW-1185">Reference proteome</keyword>
<accession>Q7M8V0</accession>
<organism evidence="4">
    <name type="scientific">Wolinella succinogenes (strain ATCC 29543 / DSM 1740 / CCUG 13145 / JCM 31913 / LMG 7466 / NCTC 11488 / FDC 602W)</name>
    <name type="common">Vibrio succinogenes</name>
    <dbReference type="NCBI Taxonomy" id="273121"/>
    <lineage>
        <taxon>Bacteria</taxon>
        <taxon>Pseudomonadati</taxon>
        <taxon>Campylobacterota</taxon>
        <taxon>Epsilonproteobacteria</taxon>
        <taxon>Campylobacterales</taxon>
        <taxon>Helicobacteraceae</taxon>
        <taxon>Wolinella</taxon>
    </lineage>
</organism>
<evidence type="ECO:0000313" key="4">
    <source>
        <dbReference type="Proteomes" id="UP000000422"/>
    </source>
</evidence>
<comment type="similarity">
    <text evidence="1">Belongs to the NifZ family.</text>
</comment>
<name>Q7M8V0_WOLSU</name>
<evidence type="ECO:0000313" key="3">
    <source>
        <dbReference type="EMBL" id="CAE10450.1"/>
    </source>
</evidence>
<dbReference type="Proteomes" id="UP000000422">
    <property type="component" value="Chromosome"/>
</dbReference>
<sequence>MLAPEGEEALFEVGDRVRLTKEMRNDGTFPFAKTGEILVPEGSEGYVKKMGYFLQTIRVYEIDFIELGWVFGCREQELELVEKAF</sequence>
<dbReference type="Pfam" id="PF04319">
    <property type="entry name" value="NifZ"/>
    <property type="match status" value="1"/>
</dbReference>
<evidence type="ECO:0000256" key="2">
    <source>
        <dbReference type="ARBA" id="ARBA00023231"/>
    </source>
</evidence>
<gene>
    <name evidence="3" type="primary">fliM</name>
    <name evidence="3" type="ordered locus">WS1383</name>
</gene>
<protein>
    <submittedName>
        <fullName evidence="3">PUTATIVE NITROGEN FIXATION PROTEIN</fullName>
    </submittedName>
</protein>
<dbReference type="HOGENOM" id="CLU_142102_1_0_7"/>
<dbReference type="InterPro" id="IPR007415">
    <property type="entry name" value="Nitrogenase_MoFe_mat_NifZ"/>
</dbReference>
<reference evidence="3 4" key="1">
    <citation type="journal article" date="2003" name="Proc. Natl. Acad. Sci. U.S.A.">
        <title>Complete genome sequence and analysis of Wolinella succinogenes.</title>
        <authorList>
            <person name="Baar C."/>
            <person name="Eppinger M."/>
            <person name="Raddatz G."/>
            <person name="Simon JM."/>
            <person name="Lanz C."/>
            <person name="Klimmek O."/>
            <person name="Nandakumar R."/>
            <person name="Gross R."/>
            <person name="Rosinus A."/>
            <person name="Keller H."/>
            <person name="Jagtap P."/>
            <person name="Linke B."/>
            <person name="Meyer F."/>
            <person name="Lederer H."/>
            <person name="Schuster S.C."/>
        </authorList>
    </citation>
    <scope>NUCLEOTIDE SEQUENCE [LARGE SCALE GENOMIC DNA]</scope>
    <source>
        <strain evidence="4">ATCC 29543 / DSM 1740 / CCUG 13145 / JCM 31913 / LMG 7466 / NCTC 11488 / FDC 602W</strain>
    </source>
</reference>
<dbReference type="KEGG" id="wsu:WS1383"/>
<dbReference type="AlphaFoldDB" id="Q7M8V0"/>
<proteinExistence type="inferred from homology"/>
<dbReference type="DNASU" id="2555247"/>
<dbReference type="EMBL" id="BX571660">
    <property type="protein sequence ID" value="CAE10450.1"/>
    <property type="molecule type" value="Genomic_DNA"/>
</dbReference>